<gene>
    <name evidence="1" type="ORF">B0H65DRAFT_540393</name>
</gene>
<sequence length="131" mass="14937">MAVSLKTRLTVGCNLWGCLWGGVSFWEGGSRSNGKRYIDTSVIVFVVEAEDICVYNQFDFYILGKQIDGESLNEGLDPLHTTREFNNRQAWTGVQPSHEHPITMFRIQIWPRNITSESIGITNWKQSQKAL</sequence>
<evidence type="ECO:0000313" key="1">
    <source>
        <dbReference type="EMBL" id="KAK3342808.1"/>
    </source>
</evidence>
<proteinExistence type="predicted"/>
<dbReference type="GeneID" id="87866305"/>
<dbReference type="Proteomes" id="UP001278500">
    <property type="component" value="Unassembled WGS sequence"/>
</dbReference>
<reference evidence="1" key="1">
    <citation type="journal article" date="2023" name="Mol. Phylogenet. Evol.">
        <title>Genome-scale phylogeny and comparative genomics of the fungal order Sordariales.</title>
        <authorList>
            <person name="Hensen N."/>
            <person name="Bonometti L."/>
            <person name="Westerberg I."/>
            <person name="Brannstrom I.O."/>
            <person name="Guillou S."/>
            <person name="Cros-Aarteil S."/>
            <person name="Calhoun S."/>
            <person name="Haridas S."/>
            <person name="Kuo A."/>
            <person name="Mondo S."/>
            <person name="Pangilinan J."/>
            <person name="Riley R."/>
            <person name="LaButti K."/>
            <person name="Andreopoulos B."/>
            <person name="Lipzen A."/>
            <person name="Chen C."/>
            <person name="Yan M."/>
            <person name="Daum C."/>
            <person name="Ng V."/>
            <person name="Clum A."/>
            <person name="Steindorff A."/>
            <person name="Ohm R.A."/>
            <person name="Martin F."/>
            <person name="Silar P."/>
            <person name="Natvig D.O."/>
            <person name="Lalanne C."/>
            <person name="Gautier V."/>
            <person name="Ament-Velasquez S.L."/>
            <person name="Kruys A."/>
            <person name="Hutchinson M.I."/>
            <person name="Powell A.J."/>
            <person name="Barry K."/>
            <person name="Miller A.N."/>
            <person name="Grigoriev I.V."/>
            <person name="Debuchy R."/>
            <person name="Gladieux P."/>
            <person name="Hiltunen Thoren M."/>
            <person name="Johannesson H."/>
        </authorList>
    </citation>
    <scope>NUCLEOTIDE SEQUENCE</scope>
    <source>
        <strain evidence="1">CBS 560.94</strain>
    </source>
</reference>
<evidence type="ECO:0000313" key="2">
    <source>
        <dbReference type="Proteomes" id="UP001278500"/>
    </source>
</evidence>
<keyword evidence="2" id="KW-1185">Reference proteome</keyword>
<organism evidence="1 2">
    <name type="scientific">Neurospora tetraspora</name>
    <dbReference type="NCBI Taxonomy" id="94610"/>
    <lineage>
        <taxon>Eukaryota</taxon>
        <taxon>Fungi</taxon>
        <taxon>Dikarya</taxon>
        <taxon>Ascomycota</taxon>
        <taxon>Pezizomycotina</taxon>
        <taxon>Sordariomycetes</taxon>
        <taxon>Sordariomycetidae</taxon>
        <taxon>Sordariales</taxon>
        <taxon>Sordariaceae</taxon>
        <taxon>Neurospora</taxon>
    </lineage>
</organism>
<protein>
    <submittedName>
        <fullName evidence="1">Uncharacterized protein</fullName>
    </submittedName>
</protein>
<reference evidence="1" key="2">
    <citation type="submission" date="2023-06" db="EMBL/GenBank/DDBJ databases">
        <authorList>
            <consortium name="Lawrence Berkeley National Laboratory"/>
            <person name="Haridas S."/>
            <person name="Hensen N."/>
            <person name="Bonometti L."/>
            <person name="Westerberg I."/>
            <person name="Brannstrom I.O."/>
            <person name="Guillou S."/>
            <person name="Cros-Aarteil S."/>
            <person name="Calhoun S."/>
            <person name="Kuo A."/>
            <person name="Mondo S."/>
            <person name="Pangilinan J."/>
            <person name="Riley R."/>
            <person name="Labutti K."/>
            <person name="Andreopoulos B."/>
            <person name="Lipzen A."/>
            <person name="Chen C."/>
            <person name="Yanf M."/>
            <person name="Daum C."/>
            <person name="Ng V."/>
            <person name="Clum A."/>
            <person name="Steindorff A."/>
            <person name="Ohm R."/>
            <person name="Martin F."/>
            <person name="Silar P."/>
            <person name="Natvig D."/>
            <person name="Lalanne C."/>
            <person name="Gautier V."/>
            <person name="Ament-Velasquez S.L."/>
            <person name="Kruys A."/>
            <person name="Hutchinson M.I."/>
            <person name="Powell A.J."/>
            <person name="Barry K."/>
            <person name="Miller A.N."/>
            <person name="Grigoriev I.V."/>
            <person name="Debuchy R."/>
            <person name="Gladieux P."/>
            <person name="Thoren M.H."/>
            <person name="Johannesson H."/>
        </authorList>
    </citation>
    <scope>NUCLEOTIDE SEQUENCE</scope>
    <source>
        <strain evidence="1">CBS 560.94</strain>
    </source>
</reference>
<dbReference type="RefSeq" id="XP_062680601.1">
    <property type="nucleotide sequence ID" value="XM_062829151.1"/>
</dbReference>
<dbReference type="AlphaFoldDB" id="A0AAE0MQV9"/>
<comment type="caution">
    <text evidence="1">The sequence shown here is derived from an EMBL/GenBank/DDBJ whole genome shotgun (WGS) entry which is preliminary data.</text>
</comment>
<dbReference type="EMBL" id="JAUEPP010000005">
    <property type="protein sequence ID" value="KAK3342808.1"/>
    <property type="molecule type" value="Genomic_DNA"/>
</dbReference>
<name>A0AAE0MQV9_9PEZI</name>
<accession>A0AAE0MQV9</accession>